<feature type="compositionally biased region" description="Basic residues" evidence="1">
    <location>
        <begin position="85"/>
        <end position="96"/>
    </location>
</feature>
<sequence length="96" mass="10586">GQYAPVREARPPGAGAHHREQDAQVAHPHLPPQGRGGDRLRRSRRRARSAAPGSAGADARRVQGRVQEEHRLPQDFAALVAREGRGRRRLGTSHRL</sequence>
<keyword evidence="2" id="KW-0689">Ribosomal protein</keyword>
<gene>
    <name evidence="2" type="ORF">AVDCRST_MAG15-2640</name>
</gene>
<evidence type="ECO:0000256" key="1">
    <source>
        <dbReference type="SAM" id="MobiDB-lite"/>
    </source>
</evidence>
<feature type="non-terminal residue" evidence="2">
    <location>
        <position position="1"/>
    </location>
</feature>
<protein>
    <submittedName>
        <fullName evidence="2">SSU ribosomal protein S20p</fullName>
    </submittedName>
</protein>
<feature type="region of interest" description="Disordered" evidence="1">
    <location>
        <begin position="1"/>
        <end position="96"/>
    </location>
</feature>
<keyword evidence="2" id="KW-0687">Ribonucleoprotein</keyword>
<dbReference type="GO" id="GO:0005840">
    <property type="term" value="C:ribosome"/>
    <property type="evidence" value="ECO:0007669"/>
    <property type="project" value="UniProtKB-KW"/>
</dbReference>
<name>A0A6J4PY35_9RHOB</name>
<accession>A0A6J4PY35</accession>
<dbReference type="AlphaFoldDB" id="A0A6J4PY35"/>
<evidence type="ECO:0000313" key="2">
    <source>
        <dbReference type="EMBL" id="CAA9427631.1"/>
    </source>
</evidence>
<feature type="non-terminal residue" evidence="2">
    <location>
        <position position="96"/>
    </location>
</feature>
<proteinExistence type="predicted"/>
<feature type="compositionally biased region" description="Basic and acidic residues" evidence="1">
    <location>
        <begin position="58"/>
        <end position="73"/>
    </location>
</feature>
<organism evidence="2">
    <name type="scientific">uncultured Rubellimicrobium sp</name>
    <dbReference type="NCBI Taxonomy" id="543078"/>
    <lineage>
        <taxon>Bacteria</taxon>
        <taxon>Pseudomonadati</taxon>
        <taxon>Pseudomonadota</taxon>
        <taxon>Alphaproteobacteria</taxon>
        <taxon>Rhodobacterales</taxon>
        <taxon>Roseobacteraceae</taxon>
        <taxon>Rubellimicrobium</taxon>
        <taxon>environmental samples</taxon>
    </lineage>
</organism>
<dbReference type="EMBL" id="CADCUU010000395">
    <property type="protein sequence ID" value="CAA9427631.1"/>
    <property type="molecule type" value="Genomic_DNA"/>
</dbReference>
<reference evidence="2" key="1">
    <citation type="submission" date="2020-02" db="EMBL/GenBank/DDBJ databases">
        <authorList>
            <person name="Meier V. D."/>
        </authorList>
    </citation>
    <scope>NUCLEOTIDE SEQUENCE</scope>
    <source>
        <strain evidence="2">AVDCRST_MAG15</strain>
    </source>
</reference>